<organism evidence="2 3">
    <name type="scientific">Prevotella scopos JCM 17725</name>
    <dbReference type="NCBI Taxonomy" id="1236518"/>
    <lineage>
        <taxon>Bacteria</taxon>
        <taxon>Pseudomonadati</taxon>
        <taxon>Bacteroidota</taxon>
        <taxon>Bacteroidia</taxon>
        <taxon>Bacteroidales</taxon>
        <taxon>Prevotellaceae</taxon>
        <taxon>Prevotella</taxon>
    </lineage>
</organism>
<name>A0AAX2F4I3_9BACT</name>
<evidence type="ECO:0000313" key="2">
    <source>
        <dbReference type="EMBL" id="SHF88226.1"/>
    </source>
</evidence>
<feature type="domain" description="TIR" evidence="1">
    <location>
        <begin position="176"/>
        <end position="301"/>
    </location>
</feature>
<dbReference type="SUPFAM" id="SSF52200">
    <property type="entry name" value="Toll/Interleukin receptor TIR domain"/>
    <property type="match status" value="1"/>
</dbReference>
<evidence type="ECO:0000313" key="3">
    <source>
        <dbReference type="Proteomes" id="UP000184105"/>
    </source>
</evidence>
<dbReference type="InterPro" id="IPR035897">
    <property type="entry name" value="Toll_tir_struct_dom_sf"/>
</dbReference>
<gene>
    <name evidence="2" type="ORF">SAMN05444364_1151</name>
</gene>
<dbReference type="Pfam" id="PF13676">
    <property type="entry name" value="TIR_2"/>
    <property type="match status" value="1"/>
</dbReference>
<protein>
    <submittedName>
        <fullName evidence="2">TIR domain-containing protein</fullName>
    </submittedName>
</protein>
<evidence type="ECO:0000259" key="1">
    <source>
        <dbReference type="PROSITE" id="PS50104"/>
    </source>
</evidence>
<sequence>MNKEYQLGQLRKVIESPDTLSGLYLIDTVLDDNEIEKHIKGLNNCAYLKLPLLPPKDSSVFEMFVIGLSYKFDNQTLAEMVKLLLSDATQKRDNVLLTILLDIMRNHIERRTILHLEGEKDLSSFIHEDLCKLKTSLDYSSHPIIIINKPKHAIGIKKDPNINIITFQENNFMEKRTEKVHISYKHDTAYEADILAIKTGLQENNIPYSIDEYDILYRDNIDDYEKEIGSSDIVIMFVIPNYLTSLECMFEMTQIFKNGNIKTRVFPVVDMGKIKRNGDGLIKIKDYWSKEKIKKSEQIKTEPGGSSFLIKEIQKIDDILKTMDDLWTFLCRENSGSYHKLIDNNAKQLMEEIKKYLCLKLAPDTENFTPTTATKPTGTRVITQNGEKSLYIENNNGNITIS</sequence>
<accession>A0AAX2F4I3</accession>
<dbReference type="GO" id="GO:0007165">
    <property type="term" value="P:signal transduction"/>
    <property type="evidence" value="ECO:0007669"/>
    <property type="project" value="InterPro"/>
</dbReference>
<proteinExistence type="predicted"/>
<keyword evidence="3" id="KW-1185">Reference proteome</keyword>
<dbReference type="AlphaFoldDB" id="A0AAX2F4I3"/>
<dbReference type="RefSeq" id="WP_065367952.1">
    <property type="nucleotide sequence ID" value="NZ_CP016205.1"/>
</dbReference>
<dbReference type="Gene3D" id="3.40.50.10140">
    <property type="entry name" value="Toll/interleukin-1 receptor homology (TIR) domain"/>
    <property type="match status" value="1"/>
</dbReference>
<dbReference type="EMBL" id="FQWA01000015">
    <property type="protein sequence ID" value="SHF88226.1"/>
    <property type="molecule type" value="Genomic_DNA"/>
</dbReference>
<comment type="caution">
    <text evidence="2">The sequence shown here is derived from an EMBL/GenBank/DDBJ whole genome shotgun (WGS) entry which is preliminary data.</text>
</comment>
<dbReference type="PROSITE" id="PS50104">
    <property type="entry name" value="TIR"/>
    <property type="match status" value="1"/>
</dbReference>
<dbReference type="Proteomes" id="UP000184105">
    <property type="component" value="Unassembled WGS sequence"/>
</dbReference>
<reference evidence="2 3" key="1">
    <citation type="submission" date="2016-11" db="EMBL/GenBank/DDBJ databases">
        <authorList>
            <person name="Varghese N."/>
            <person name="Submissions S."/>
        </authorList>
    </citation>
    <scope>NUCLEOTIDE SEQUENCE [LARGE SCALE GENOMIC DNA]</scope>
    <source>
        <strain evidence="2 3">DSM 22613</strain>
    </source>
</reference>
<dbReference type="InterPro" id="IPR000157">
    <property type="entry name" value="TIR_dom"/>
</dbReference>